<comment type="caution">
    <text evidence="1">The sequence shown here is derived from an EMBL/GenBank/DDBJ whole genome shotgun (WGS) entry which is preliminary data.</text>
</comment>
<proteinExistence type="predicted"/>
<sequence>MSKLGEGRYETLLHIADLDRYPVLAFTSPWDCAAVELNRPSPRYLAMLAAGLVESHGWTPDDAMDYLTRLPGVEGFWEPDDLRDLIDAK</sequence>
<dbReference type="AlphaFoldDB" id="A0A7W9UJ77"/>
<evidence type="ECO:0000313" key="2">
    <source>
        <dbReference type="Proteomes" id="UP000540412"/>
    </source>
</evidence>
<protein>
    <submittedName>
        <fullName evidence="1">Uncharacterized protein</fullName>
    </submittedName>
</protein>
<dbReference type="Proteomes" id="UP000540412">
    <property type="component" value="Unassembled WGS sequence"/>
</dbReference>
<reference evidence="1 2" key="1">
    <citation type="submission" date="2020-08" db="EMBL/GenBank/DDBJ databases">
        <title>Sequencing the genomes of 1000 actinobacteria strains.</title>
        <authorList>
            <person name="Klenk H.-P."/>
        </authorList>
    </citation>
    <scope>NUCLEOTIDE SEQUENCE [LARGE SCALE GENOMIC DNA]</scope>
    <source>
        <strain evidence="1 2">DSM 43582</strain>
    </source>
</reference>
<evidence type="ECO:0000313" key="1">
    <source>
        <dbReference type="EMBL" id="MBB5914430.1"/>
    </source>
</evidence>
<name>A0A7W9UJ77_9NOCA</name>
<accession>A0A7W9UJ77</accession>
<organism evidence="1 2">
    <name type="scientific">Nocardia transvalensis</name>
    <dbReference type="NCBI Taxonomy" id="37333"/>
    <lineage>
        <taxon>Bacteria</taxon>
        <taxon>Bacillati</taxon>
        <taxon>Actinomycetota</taxon>
        <taxon>Actinomycetes</taxon>
        <taxon>Mycobacteriales</taxon>
        <taxon>Nocardiaceae</taxon>
        <taxon>Nocardia</taxon>
    </lineage>
</organism>
<gene>
    <name evidence="1" type="ORF">BJY24_003297</name>
</gene>
<keyword evidence="2" id="KW-1185">Reference proteome</keyword>
<dbReference type="EMBL" id="JACHIT010000001">
    <property type="protein sequence ID" value="MBB5914430.1"/>
    <property type="molecule type" value="Genomic_DNA"/>
</dbReference>